<dbReference type="PANTHER" id="PTHR10696">
    <property type="entry name" value="GAMMA-BUTYROBETAINE HYDROXYLASE-RELATED"/>
    <property type="match status" value="1"/>
</dbReference>
<keyword evidence="6" id="KW-0408">Iron</keyword>
<evidence type="ECO:0000313" key="11">
    <source>
        <dbReference type="Proteomes" id="UP000295604"/>
    </source>
</evidence>
<dbReference type="InterPro" id="IPR038492">
    <property type="entry name" value="GBBH-like_N_sf"/>
</dbReference>
<dbReference type="AlphaFoldDB" id="A0A4R8TI95"/>
<sequence length="526" mass="59100">MATRSFRSALGASRVGEVSRTGLRQSYLTRFAGLHTTSRKTQEAAASSPETTAAAEPTSPKPSINELQRSLRSFVKSAKSLNAALTRELEKITAVYRIRKKGLLEVQSPRPGFESYRRHVPASYLRDRCPCPQCLSPSSGNKSFSTAEIPATINFKHIKVQKDGSVHIRWYNDVPRAAAAGHVSVFPATGPKSIDKVASERNIEYQTIPLALWSGLQEQPWTKASLSPLRISYAAFMAGGRDFHQGALELSQTGLLFLTGVPQTETAVADIALKFGAIKETFYGRTWDVISKPEAENVAYTSSYLGLHSDMLYLESPPRIQLLHCLENSCTGGESMFSDASTAAAQLRSDNRGAFRTLTEKPVTYHYSANGFYYRQRRPVIETFFENRQQRTSVWWSPPFQAPFPRPQGLEQRKLWGQWLKSARHFKSILEADQNVHHHRLEPGECVLFDNRRVMHGRREFDAGSGRRWLKGTYVADEDFVSTLKRIRIEGGAEEYLDKYDQDRGDQRQRQTKTKTSKTNAAATPA</sequence>
<feature type="region of interest" description="Disordered" evidence="7">
    <location>
        <begin position="498"/>
        <end position="526"/>
    </location>
</feature>
<dbReference type="Gene3D" id="3.30.2020.30">
    <property type="match status" value="1"/>
</dbReference>
<feature type="compositionally biased region" description="Low complexity" evidence="7">
    <location>
        <begin position="517"/>
        <end position="526"/>
    </location>
</feature>
<evidence type="ECO:0000259" key="9">
    <source>
        <dbReference type="Pfam" id="PF06155"/>
    </source>
</evidence>
<feature type="compositionally biased region" description="Basic and acidic residues" evidence="7">
    <location>
        <begin position="498"/>
        <end position="509"/>
    </location>
</feature>
<evidence type="ECO:0000256" key="1">
    <source>
        <dbReference type="ARBA" id="ARBA00001954"/>
    </source>
</evidence>
<dbReference type="Proteomes" id="UP000295604">
    <property type="component" value="Unassembled WGS sequence"/>
</dbReference>
<feature type="region of interest" description="Disordered" evidence="7">
    <location>
        <begin position="38"/>
        <end position="64"/>
    </location>
</feature>
<dbReference type="Pfam" id="PF06155">
    <property type="entry name" value="GBBH-like_N"/>
    <property type="match status" value="1"/>
</dbReference>
<dbReference type="InterPro" id="IPR050411">
    <property type="entry name" value="AlphaKG_dependent_hydroxylases"/>
</dbReference>
<keyword evidence="3" id="KW-0479">Metal-binding</keyword>
<dbReference type="InterPro" id="IPR003819">
    <property type="entry name" value="TauD/TfdA-like"/>
</dbReference>
<comment type="cofactor">
    <cofactor evidence="1">
        <name>Fe(2+)</name>
        <dbReference type="ChEBI" id="CHEBI:29033"/>
    </cofactor>
</comment>
<dbReference type="InterPro" id="IPR042098">
    <property type="entry name" value="TauD-like_sf"/>
</dbReference>
<name>A0A4R8TI95_9PEZI</name>
<dbReference type="EMBL" id="QAPF01000076">
    <property type="protein sequence ID" value="TEA17902.1"/>
    <property type="molecule type" value="Genomic_DNA"/>
</dbReference>
<feature type="compositionally biased region" description="Low complexity" evidence="7">
    <location>
        <begin position="43"/>
        <end position="58"/>
    </location>
</feature>
<evidence type="ECO:0000259" key="8">
    <source>
        <dbReference type="Pfam" id="PF02668"/>
    </source>
</evidence>
<feature type="domain" description="TauD/TfdA-like" evidence="8">
    <location>
        <begin position="250"/>
        <end position="474"/>
    </location>
</feature>
<evidence type="ECO:0000256" key="3">
    <source>
        <dbReference type="ARBA" id="ARBA00022723"/>
    </source>
</evidence>
<dbReference type="Pfam" id="PF02668">
    <property type="entry name" value="TauD"/>
    <property type="match status" value="1"/>
</dbReference>
<evidence type="ECO:0000313" key="10">
    <source>
        <dbReference type="EMBL" id="TEA17902.1"/>
    </source>
</evidence>
<dbReference type="PANTHER" id="PTHR10696:SF25">
    <property type="entry name" value="OXIDOREDUCTASE AIM17-RELATED"/>
    <property type="match status" value="1"/>
</dbReference>
<dbReference type="CDD" id="cd00250">
    <property type="entry name" value="CAS_like"/>
    <property type="match status" value="1"/>
</dbReference>
<feature type="domain" description="Gamma-butyrobetaine hydroxylase-like N-terminal" evidence="9">
    <location>
        <begin position="118"/>
        <end position="172"/>
    </location>
</feature>
<dbReference type="InterPro" id="IPR010376">
    <property type="entry name" value="GBBH-like_N"/>
</dbReference>
<dbReference type="GO" id="GO:0016706">
    <property type="term" value="F:2-oxoglutarate-dependent dioxygenase activity"/>
    <property type="evidence" value="ECO:0007669"/>
    <property type="project" value="UniProtKB-ARBA"/>
</dbReference>
<gene>
    <name evidence="10" type="primary">BODG</name>
    <name evidence="10" type="ORF">C8034_v012081</name>
</gene>
<evidence type="ECO:0000256" key="5">
    <source>
        <dbReference type="ARBA" id="ARBA00023002"/>
    </source>
</evidence>
<accession>A0A4R8TI95</accession>
<reference evidence="10 11" key="1">
    <citation type="submission" date="2018-11" db="EMBL/GenBank/DDBJ databases">
        <title>Genome sequence and assembly of Colletotrichum sidae.</title>
        <authorList>
            <person name="Gan P."/>
            <person name="Shirasu K."/>
        </authorList>
    </citation>
    <scope>NUCLEOTIDE SEQUENCE [LARGE SCALE GENOMIC DNA]</scope>
    <source>
        <strain evidence="10 11">CBS 518.97</strain>
    </source>
</reference>
<protein>
    <submittedName>
        <fullName evidence="10">Gamma-butyrobetaine dioxygenase</fullName>
    </submittedName>
</protein>
<dbReference type="GO" id="GO:0005739">
    <property type="term" value="C:mitochondrion"/>
    <property type="evidence" value="ECO:0007669"/>
    <property type="project" value="TreeGrafter"/>
</dbReference>
<proteinExistence type="inferred from homology"/>
<dbReference type="SUPFAM" id="SSF51197">
    <property type="entry name" value="Clavaminate synthase-like"/>
    <property type="match status" value="1"/>
</dbReference>
<keyword evidence="11" id="KW-1185">Reference proteome</keyword>
<dbReference type="GO" id="GO:0045329">
    <property type="term" value="P:carnitine biosynthetic process"/>
    <property type="evidence" value="ECO:0007669"/>
    <property type="project" value="TreeGrafter"/>
</dbReference>
<evidence type="ECO:0000256" key="7">
    <source>
        <dbReference type="SAM" id="MobiDB-lite"/>
    </source>
</evidence>
<keyword evidence="5" id="KW-0560">Oxidoreductase</keyword>
<organism evidence="10 11">
    <name type="scientific">Colletotrichum sidae</name>
    <dbReference type="NCBI Taxonomy" id="1347389"/>
    <lineage>
        <taxon>Eukaryota</taxon>
        <taxon>Fungi</taxon>
        <taxon>Dikarya</taxon>
        <taxon>Ascomycota</taxon>
        <taxon>Pezizomycotina</taxon>
        <taxon>Sordariomycetes</taxon>
        <taxon>Hypocreomycetidae</taxon>
        <taxon>Glomerellales</taxon>
        <taxon>Glomerellaceae</taxon>
        <taxon>Colletotrichum</taxon>
        <taxon>Colletotrichum orbiculare species complex</taxon>
    </lineage>
</organism>
<keyword evidence="4 10" id="KW-0223">Dioxygenase</keyword>
<evidence type="ECO:0000256" key="6">
    <source>
        <dbReference type="ARBA" id="ARBA00023004"/>
    </source>
</evidence>
<evidence type="ECO:0000256" key="4">
    <source>
        <dbReference type="ARBA" id="ARBA00022964"/>
    </source>
</evidence>
<dbReference type="GO" id="GO:0046872">
    <property type="term" value="F:metal ion binding"/>
    <property type="evidence" value="ECO:0007669"/>
    <property type="project" value="UniProtKB-KW"/>
</dbReference>
<comment type="similarity">
    <text evidence="2">Belongs to the gamma-BBH/TMLD family.</text>
</comment>
<dbReference type="Gene3D" id="3.60.130.10">
    <property type="entry name" value="Clavaminate synthase-like"/>
    <property type="match status" value="1"/>
</dbReference>
<evidence type="ECO:0000256" key="2">
    <source>
        <dbReference type="ARBA" id="ARBA00008654"/>
    </source>
</evidence>
<comment type="caution">
    <text evidence="10">The sequence shown here is derived from an EMBL/GenBank/DDBJ whole genome shotgun (WGS) entry which is preliminary data.</text>
</comment>